<feature type="chain" id="PRO_5040141007" description="Fimbrillin family protein" evidence="1">
    <location>
        <begin position="34"/>
        <end position="319"/>
    </location>
</feature>
<comment type="caution">
    <text evidence="2">The sequence shown here is derived from an EMBL/GenBank/DDBJ whole genome shotgun (WGS) entry which is preliminary data.</text>
</comment>
<evidence type="ECO:0000313" key="3">
    <source>
        <dbReference type="Proteomes" id="UP000195975"/>
    </source>
</evidence>
<dbReference type="CDD" id="cd13121">
    <property type="entry name" value="BF2867_like_C"/>
    <property type="match status" value="1"/>
</dbReference>
<evidence type="ECO:0000256" key="1">
    <source>
        <dbReference type="SAM" id="SignalP"/>
    </source>
</evidence>
<dbReference type="Gene3D" id="2.60.40.2630">
    <property type="match status" value="1"/>
</dbReference>
<feature type="signal peptide" evidence="1">
    <location>
        <begin position="1"/>
        <end position="33"/>
    </location>
</feature>
<evidence type="ECO:0008006" key="4">
    <source>
        <dbReference type="Google" id="ProtNLM"/>
    </source>
</evidence>
<name>A0A9Q5X9M6_9BACT</name>
<accession>A0A9Q5X9M6</accession>
<protein>
    <recommendedName>
        <fullName evidence="4">Fimbrillin family protein</fullName>
    </recommendedName>
</protein>
<dbReference type="AlphaFoldDB" id="A0A9Q5X9M6"/>
<evidence type="ECO:0000313" key="2">
    <source>
        <dbReference type="EMBL" id="OUO07262.1"/>
    </source>
</evidence>
<reference evidence="3" key="1">
    <citation type="submission" date="2017-04" db="EMBL/GenBank/DDBJ databases">
        <title>Function of individual gut microbiota members based on whole genome sequencing of pure cultures obtained from chicken caecum.</title>
        <authorList>
            <person name="Medvecky M."/>
            <person name="Cejkova D."/>
            <person name="Polansky O."/>
            <person name="Karasova D."/>
            <person name="Kubasova T."/>
            <person name="Cizek A."/>
            <person name="Rychlik I."/>
        </authorList>
    </citation>
    <scope>NUCLEOTIDE SEQUENCE [LARGE SCALE GENOMIC DNA]</scope>
    <source>
        <strain evidence="3">An42</strain>
    </source>
</reference>
<organism evidence="2 3">
    <name type="scientific">Parabacteroides johnsonii</name>
    <dbReference type="NCBI Taxonomy" id="387661"/>
    <lineage>
        <taxon>Bacteria</taxon>
        <taxon>Pseudomonadati</taxon>
        <taxon>Bacteroidota</taxon>
        <taxon>Bacteroidia</taxon>
        <taxon>Bacteroidales</taxon>
        <taxon>Tannerellaceae</taxon>
        <taxon>Parabacteroides</taxon>
    </lineage>
</organism>
<gene>
    <name evidence="2" type="ORF">B5F96_00905</name>
</gene>
<dbReference type="EMBL" id="NFIJ01000001">
    <property type="protein sequence ID" value="OUO07262.1"/>
    <property type="molecule type" value="Genomic_DNA"/>
</dbReference>
<dbReference type="Proteomes" id="UP000195975">
    <property type="component" value="Unassembled WGS sequence"/>
</dbReference>
<keyword evidence="1" id="KW-0732">Signal</keyword>
<proteinExistence type="predicted"/>
<sequence length="319" mass="33719">MISNIGYNNNFKKNIMKNLVLSMLAIASISVLSSCSNESDVIDEVTGGNQDKVEIKVAAGVLKAETKAPVDGTDPVEVSILRKDGTDTWGSTPIKVNITANTNDLFSGSPQYYETDATKNAFFIGFYPGTASGTTVTFTDQDGKQDVLLSNELNAGNRTTPATSPTLTFKHKLSLIKFTFIKGASFPADDQVTSVTLKGADVPATMSLADGSFTWANKATAGISAFTGGTYNIVENNTTTINNEDALMIQPGEPITLDITTKNNGNFTVDNVKIGTTDGQVTEAGKQYNIKLTFSKKSVSATATIEGWGEAIDGSGTAE</sequence>